<gene>
    <name evidence="2" type="ORF">JK358_30305</name>
</gene>
<accession>A0ABS1MDH4</accession>
<protein>
    <recommendedName>
        <fullName evidence="4">Secreted protein</fullName>
    </recommendedName>
</protein>
<reference evidence="2 3" key="1">
    <citation type="submission" date="2021-01" db="EMBL/GenBank/DDBJ databases">
        <title>WGS of actinomycetes isolated from Thailand.</title>
        <authorList>
            <person name="Thawai C."/>
        </authorList>
    </citation>
    <scope>NUCLEOTIDE SEQUENCE [LARGE SCALE GENOMIC DNA]</scope>
    <source>
        <strain evidence="2 3">LPG 2</strain>
    </source>
</reference>
<keyword evidence="1" id="KW-1133">Transmembrane helix</keyword>
<dbReference type="RefSeq" id="WP_201954375.1">
    <property type="nucleotide sequence ID" value="NZ_JAERRJ010000012.1"/>
</dbReference>
<evidence type="ECO:0000256" key="1">
    <source>
        <dbReference type="SAM" id="Phobius"/>
    </source>
</evidence>
<evidence type="ECO:0000313" key="2">
    <source>
        <dbReference type="EMBL" id="MBL1078703.1"/>
    </source>
</evidence>
<proteinExistence type="predicted"/>
<keyword evidence="3" id="KW-1185">Reference proteome</keyword>
<comment type="caution">
    <text evidence="2">The sequence shown here is derived from an EMBL/GenBank/DDBJ whole genome shotgun (WGS) entry which is preliminary data.</text>
</comment>
<keyword evidence="1" id="KW-0472">Membrane</keyword>
<evidence type="ECO:0000313" key="3">
    <source>
        <dbReference type="Proteomes" id="UP000602198"/>
    </source>
</evidence>
<feature type="transmembrane region" description="Helical" evidence="1">
    <location>
        <begin position="6"/>
        <end position="27"/>
    </location>
</feature>
<dbReference type="EMBL" id="JAERRJ010000012">
    <property type="protein sequence ID" value="MBL1078703.1"/>
    <property type="molecule type" value="Genomic_DNA"/>
</dbReference>
<keyword evidence="1" id="KW-0812">Transmembrane</keyword>
<evidence type="ECO:0008006" key="4">
    <source>
        <dbReference type="Google" id="ProtNLM"/>
    </source>
</evidence>
<sequence>MGSTVPWWGAGVFTLAGAALAFLGAQWQSWRTERSQRRRLSREDKVAAYLQLIEIGRKLAATPVWPNNTSADLETPEDQYDSLIGLAEQVAFYGPPRVNAAVEALLTVAEQHRDAIITIRTDSRPAHGSGIDLRLRPVYQQSVATLHGAIDDFVRTCRKDLEIEGRYHALSNHQHRGTSPNDRDRSTDT</sequence>
<dbReference type="Proteomes" id="UP000602198">
    <property type="component" value="Unassembled WGS sequence"/>
</dbReference>
<name>A0ABS1MDH4_9NOCA</name>
<organism evidence="2 3">
    <name type="scientific">Nocardia acididurans</name>
    <dbReference type="NCBI Taxonomy" id="2802282"/>
    <lineage>
        <taxon>Bacteria</taxon>
        <taxon>Bacillati</taxon>
        <taxon>Actinomycetota</taxon>
        <taxon>Actinomycetes</taxon>
        <taxon>Mycobacteriales</taxon>
        <taxon>Nocardiaceae</taxon>
        <taxon>Nocardia</taxon>
    </lineage>
</organism>